<dbReference type="GO" id="GO:0060003">
    <property type="term" value="P:copper ion export"/>
    <property type="evidence" value="ECO:0007669"/>
    <property type="project" value="TreeGrafter"/>
</dbReference>
<evidence type="ECO:0000256" key="1">
    <source>
        <dbReference type="ARBA" id="ARBA00022448"/>
    </source>
</evidence>
<sequence>MRRKTILKGILLLSPAILAALALGGFLLSKGEQDKEAEREAPVSSSVRITVADGFTTLMVDAAMQARSGFQVDALAPASATTGPAAYGIVLDLQPLVELASRHASGVADLNATQAALDASRADFERLQTLNADASNVSLKTVQAARAVLASATAKVNAARVSVAAIASAARQQFGPALSAWASTPESPELAPFVARREVLLRVVLPAGPSVTAPALLKVTTDGIPAFDARLISPSPQVDPGIQGQAYFYRAAVSLATGMRVTAHIPVSSGQKNGLLVPAGAVVWYGGQPWAYVQSDSTHFQRRPVDPRSPQDGDFVVTEGFKPAERVVVRGAQLLLSEESRAQLASQQGNDAR</sequence>
<dbReference type="Proteomes" id="UP000031843">
    <property type="component" value="Chromosome secondary"/>
</dbReference>
<dbReference type="EMBL" id="CP010537">
    <property type="protein sequence ID" value="AJG24667.1"/>
    <property type="molecule type" value="Genomic_DNA"/>
</dbReference>
<dbReference type="PANTHER" id="PTHR30097:SF4">
    <property type="entry name" value="SLR6042 PROTEIN"/>
    <property type="match status" value="1"/>
</dbReference>
<dbReference type="InterPro" id="IPR051909">
    <property type="entry name" value="MFP_Cation_Efflux"/>
</dbReference>
<protein>
    <submittedName>
        <fullName evidence="2">RND-type multidrug efflux pump, membrane permease</fullName>
    </submittedName>
</protein>
<gene>
    <name evidence="2" type="ORF">RR42_s3086</name>
</gene>
<dbReference type="AlphaFoldDB" id="A0A0C4YFU4"/>
<dbReference type="STRING" id="68895.RR42_s3086"/>
<dbReference type="KEGG" id="cbw:RR42_s3086"/>
<proteinExistence type="predicted"/>
<dbReference type="GO" id="GO:0030313">
    <property type="term" value="C:cell envelope"/>
    <property type="evidence" value="ECO:0007669"/>
    <property type="project" value="TreeGrafter"/>
</dbReference>
<dbReference type="PANTHER" id="PTHR30097">
    <property type="entry name" value="CATION EFFLUX SYSTEM PROTEIN CUSB"/>
    <property type="match status" value="1"/>
</dbReference>
<keyword evidence="1" id="KW-0813">Transport</keyword>
<reference evidence="2 3" key="1">
    <citation type="journal article" date="2015" name="Genome Announc.">
        <title>Complete Genome Sequence of Cupriavidus basilensis 4G11, Isolated from the Oak Ridge Field Research Center Site.</title>
        <authorList>
            <person name="Ray J."/>
            <person name="Waters R.J."/>
            <person name="Skerker J.M."/>
            <person name="Kuehl J.V."/>
            <person name="Price M.N."/>
            <person name="Huang J."/>
            <person name="Chakraborty R."/>
            <person name="Arkin A.P."/>
            <person name="Deutschbauer A."/>
        </authorList>
    </citation>
    <scope>NUCLEOTIDE SEQUENCE [LARGE SCALE GENOMIC DNA]</scope>
    <source>
        <strain evidence="2">4G11</strain>
    </source>
</reference>
<evidence type="ECO:0000313" key="3">
    <source>
        <dbReference type="Proteomes" id="UP000031843"/>
    </source>
</evidence>
<name>A0A0C4YFU4_9BURK</name>
<keyword evidence="3" id="KW-1185">Reference proteome</keyword>
<evidence type="ECO:0000313" key="2">
    <source>
        <dbReference type="EMBL" id="AJG24667.1"/>
    </source>
</evidence>
<dbReference type="Gene3D" id="2.40.420.20">
    <property type="match status" value="1"/>
</dbReference>
<accession>A0A0C4YFU4</accession>
<dbReference type="GO" id="GO:0015679">
    <property type="term" value="P:plasma membrane copper ion transport"/>
    <property type="evidence" value="ECO:0007669"/>
    <property type="project" value="TreeGrafter"/>
</dbReference>
<organism evidence="2 3">
    <name type="scientific">Cupriavidus basilensis</name>
    <dbReference type="NCBI Taxonomy" id="68895"/>
    <lineage>
        <taxon>Bacteria</taxon>
        <taxon>Pseudomonadati</taxon>
        <taxon>Pseudomonadota</taxon>
        <taxon>Betaproteobacteria</taxon>
        <taxon>Burkholderiales</taxon>
        <taxon>Burkholderiaceae</taxon>
        <taxon>Cupriavidus</taxon>
    </lineage>
</organism>